<feature type="region of interest" description="Disordered" evidence="1">
    <location>
        <begin position="1"/>
        <end position="112"/>
    </location>
</feature>
<feature type="compositionally biased region" description="Low complexity" evidence="1">
    <location>
        <begin position="80"/>
        <end position="93"/>
    </location>
</feature>
<reference evidence="2" key="1">
    <citation type="submission" date="2018-12" db="EMBL/GenBank/DDBJ databases">
        <title>Novel natural products biosynthetic potential of the class Ktedonobacteria.</title>
        <authorList>
            <person name="Zheng Y."/>
            <person name="Saitou A."/>
            <person name="Wang C.M."/>
            <person name="Toyoda A."/>
            <person name="Minakuchi Y."/>
            <person name="Sekiguchi Y."/>
            <person name="Ueda K."/>
            <person name="Takano H."/>
            <person name="Sakai Y."/>
            <person name="Yokota A."/>
            <person name="Yabe S."/>
        </authorList>
    </citation>
    <scope>NUCLEOTIDE SEQUENCE</scope>
    <source>
        <strain evidence="2">A3-2</strain>
    </source>
</reference>
<dbReference type="EMBL" id="AP019377">
    <property type="protein sequence ID" value="BBH95383.1"/>
    <property type="molecule type" value="Genomic_DNA"/>
</dbReference>
<evidence type="ECO:0000313" key="2">
    <source>
        <dbReference type="EMBL" id="BBH95383.1"/>
    </source>
</evidence>
<proteinExistence type="predicted"/>
<organism evidence="2">
    <name type="scientific">Thermogemmatispora argillosa</name>
    <dbReference type="NCBI Taxonomy" id="2045280"/>
    <lineage>
        <taxon>Bacteria</taxon>
        <taxon>Bacillati</taxon>
        <taxon>Chloroflexota</taxon>
        <taxon>Ktedonobacteria</taxon>
        <taxon>Thermogemmatisporales</taxon>
        <taxon>Thermogemmatisporaceae</taxon>
        <taxon>Thermogemmatispora</taxon>
    </lineage>
</organism>
<gene>
    <name evidence="2" type="ORF">KTA_35820</name>
</gene>
<protein>
    <submittedName>
        <fullName evidence="2">Uncharacterized protein</fullName>
    </submittedName>
</protein>
<name>A0A455T452_9CHLR</name>
<sequence length="231" mass="24522">MPVTRRRRANPPEQPENDNHNHVAEQGEEVAAEPLTTEQAPIVPLDGEQASAAAPRPGAQPSAQAGEAAPLPFPPSETLAAPAGPGSPPVANGERPVTERQGPEYLPAVPPEGGRRVAREYFRRPVPAAASSASGPVATFQQPSPPAPSHEITLPLGNLLHLAYNPSYTGAEEARSQLLRRLESESKAGGRARCWNCGSLAVVYDRWETRSKAFGEVGVAYCEICGVWSVM</sequence>
<evidence type="ECO:0000256" key="1">
    <source>
        <dbReference type="SAM" id="MobiDB-lite"/>
    </source>
</evidence>
<dbReference type="AlphaFoldDB" id="A0A455T452"/>
<accession>A0A455T452</accession>